<dbReference type="FunFam" id="2.60.40.10:FF:000203">
    <property type="entry name" value="Plexin B2"/>
    <property type="match status" value="1"/>
</dbReference>
<evidence type="ECO:0000256" key="8">
    <source>
        <dbReference type="ARBA" id="ARBA00023136"/>
    </source>
</evidence>
<keyword evidence="15" id="KW-1185">Reference proteome</keyword>
<evidence type="ECO:0000256" key="12">
    <source>
        <dbReference type="PROSITE-ProRule" id="PRU00352"/>
    </source>
</evidence>
<keyword evidence="3" id="KW-1003">Cell membrane</keyword>
<evidence type="ECO:0000256" key="9">
    <source>
        <dbReference type="ARBA" id="ARBA00023157"/>
    </source>
</evidence>
<dbReference type="GO" id="GO:0005886">
    <property type="term" value="C:plasma membrane"/>
    <property type="evidence" value="ECO:0007669"/>
    <property type="project" value="UniProtKB-SubCell"/>
</dbReference>
<keyword evidence="5" id="KW-0732">Signal</keyword>
<protein>
    <recommendedName>
        <fullName evidence="13">Sema domain-containing protein</fullName>
    </recommendedName>
</protein>
<evidence type="ECO:0000313" key="15">
    <source>
        <dbReference type="Proteomes" id="UP001591681"/>
    </source>
</evidence>
<evidence type="ECO:0000256" key="4">
    <source>
        <dbReference type="ARBA" id="ARBA00022692"/>
    </source>
</evidence>
<dbReference type="Pfam" id="PF24317">
    <property type="entry name" value="PSI_Plexin-B"/>
    <property type="match status" value="1"/>
</dbReference>
<keyword evidence="6" id="KW-0677">Repeat</keyword>
<comment type="caution">
    <text evidence="12">Lacks conserved residue(s) required for the propagation of feature annotation.</text>
</comment>
<dbReference type="InterPro" id="IPR031148">
    <property type="entry name" value="Plexin"/>
</dbReference>
<dbReference type="Pfam" id="PF17960">
    <property type="entry name" value="TIG_plexin"/>
    <property type="match status" value="1"/>
</dbReference>
<evidence type="ECO:0000259" key="13">
    <source>
        <dbReference type="PROSITE" id="PS51004"/>
    </source>
</evidence>
<dbReference type="SMART" id="SM00429">
    <property type="entry name" value="IPT"/>
    <property type="match status" value="2"/>
</dbReference>
<keyword evidence="9" id="KW-1015">Disulfide bond</keyword>
<dbReference type="CDD" id="cd00603">
    <property type="entry name" value="IPT_PCSR"/>
    <property type="match status" value="1"/>
</dbReference>
<dbReference type="AlphaFoldDB" id="A0ABD1JHH4"/>
<evidence type="ECO:0000256" key="6">
    <source>
        <dbReference type="ARBA" id="ARBA00022737"/>
    </source>
</evidence>
<dbReference type="SUPFAM" id="SSF101912">
    <property type="entry name" value="Sema domain"/>
    <property type="match status" value="1"/>
</dbReference>
<sequence length="1104" mass="121328">MCVWGTVVVPSCTNSAPFWSTTDIQTVAQDPRTGRLYVGATDNLFQLNADLAQEHHVVTGPRLDHIKCSPPISRSSCSDAEEKSNKNRLLLVYPEQGSLIACGSVYQGLCSLLNLTNITHTLFYSETGGQKTWVARGLYSIVGLVSKVRFQSRTPPLDVLVVAKHYHETLHGTDFLSMRRLQGDGSGGQSIFTSVAEMPFAGVDVMQGYSHQFYKMFRKGGFTYIVFSRLRHNMDKSDTKQLTFVARFCTDDIYFYSYVELQLVCGTDNRTYAANVAPAGAALAKHLSESEKHGKIDPTDMVLFGVFGTELGHSELCLYPLSSVDRAFEEIRTICYDHQGVLKGQDVVYQPYSGKQDNPCRSKNFELGMAVTYPCGDATLPDQLAGSEQLALHSQSVLTWPGVVTAVAVAVEPSHTLVLLGTKDGEVLKVEMAVPLLPALTPGEELQCVFGSRHSTAHTQGTHITCPSPDPSLLQCNPQDQDYVYVPVKIRVVGGVELVTGQFRFYSCAAVVKAEDKRPDWGCQWDTEAQACSDMDQTAEGANIIKHQQIEKCPVFENPTPALISVGVKTPISFVGRNLIPFTFDKAQELNVSLHISDTETGKRTDSNISVLLYNCSVERHDCSLCQSVDTRFGCVWCSGSQMCVYRELCTQVQHVCPRPAITDISPRSGPMEGQISITILGSNLGVRPQDIQAITVAKVPCTHQPDRYSTSTRVVCEIGPVQRSSGDSSSVLGPVELELRGGQRARVVCEIGPVQRSSGDSSSVLGPVELELRGGQRVRSSLLFTYQDPAPKRFSPTRSFNQGGRIMTITGSRLDTGSRDDLRVLVGGEPCSILSVEREITCKVPAYENCYTCPVVVKYGKNTTKELDGEFKYAFAPFLLGHNPKHSFACGGRVISINGFPLHLVDKATLSAVPPAGDPGADQRREEEAFHQNFSTLLFRSPDVRAVRDLRPISVFLHLDGLDISLTPFTYHPDPVFNALSPNPISASNTVTVTAMTVQEAEAFIGNVSCHIISLKDDRLVLQVPPTVIERRQHGEMEPSREVKDGCDYANVHQDQHPDSVQMCSFYQQLDVNTRQCSDVYNDLDSEPIYESISEIYANDSVC</sequence>
<reference evidence="14 15" key="1">
    <citation type="submission" date="2024-09" db="EMBL/GenBank/DDBJ databases">
        <title>A chromosome-level genome assembly of Gray's grenadier anchovy, Coilia grayii.</title>
        <authorList>
            <person name="Fu Z."/>
        </authorList>
    </citation>
    <scope>NUCLEOTIDE SEQUENCE [LARGE SCALE GENOMIC DNA]</scope>
    <source>
        <strain evidence="14">G4</strain>
        <tissue evidence="14">Muscle</tissue>
    </source>
</reference>
<organism evidence="14 15">
    <name type="scientific">Coilia grayii</name>
    <name type="common">Gray's grenadier anchovy</name>
    <dbReference type="NCBI Taxonomy" id="363190"/>
    <lineage>
        <taxon>Eukaryota</taxon>
        <taxon>Metazoa</taxon>
        <taxon>Chordata</taxon>
        <taxon>Craniata</taxon>
        <taxon>Vertebrata</taxon>
        <taxon>Euteleostomi</taxon>
        <taxon>Actinopterygii</taxon>
        <taxon>Neopterygii</taxon>
        <taxon>Teleostei</taxon>
        <taxon>Clupei</taxon>
        <taxon>Clupeiformes</taxon>
        <taxon>Clupeoidei</taxon>
        <taxon>Engraulidae</taxon>
        <taxon>Coilinae</taxon>
        <taxon>Coilia</taxon>
    </lineage>
</organism>
<dbReference type="InterPro" id="IPR002909">
    <property type="entry name" value="IPT_dom"/>
</dbReference>
<dbReference type="GO" id="GO:0007399">
    <property type="term" value="P:nervous system development"/>
    <property type="evidence" value="ECO:0007669"/>
    <property type="project" value="UniProtKB-ARBA"/>
</dbReference>
<keyword evidence="4" id="KW-0812">Transmembrane</keyword>
<gene>
    <name evidence="14" type="ORF">ACEWY4_017250</name>
</gene>
<comment type="subcellular location">
    <subcellularLocation>
        <location evidence="1">Cell membrane</location>
        <topology evidence="1">Single-pass type I membrane protein</topology>
    </subcellularLocation>
</comment>
<dbReference type="PANTHER" id="PTHR22625">
    <property type="entry name" value="PLEXIN"/>
    <property type="match status" value="1"/>
</dbReference>
<dbReference type="InterPro" id="IPR001627">
    <property type="entry name" value="Semap_dom"/>
</dbReference>
<dbReference type="Pfam" id="PF01833">
    <property type="entry name" value="TIG"/>
    <property type="match status" value="2"/>
</dbReference>
<dbReference type="Gene3D" id="2.60.40.10">
    <property type="entry name" value="Immunoglobulins"/>
    <property type="match status" value="2"/>
</dbReference>
<dbReference type="SMART" id="SM00630">
    <property type="entry name" value="Sema"/>
    <property type="match status" value="1"/>
</dbReference>
<evidence type="ECO:0000256" key="11">
    <source>
        <dbReference type="ARBA" id="ARBA00023180"/>
    </source>
</evidence>
<comment type="caution">
    <text evidence="14">The sequence shown here is derived from an EMBL/GenBank/DDBJ whole genome shotgun (WGS) entry which is preliminary data.</text>
</comment>
<dbReference type="PANTHER" id="PTHR22625:SF9">
    <property type="entry name" value="PLEXIN-B2"/>
    <property type="match status" value="1"/>
</dbReference>
<accession>A0ABD1JHH4</accession>
<keyword evidence="8" id="KW-0472">Membrane</keyword>
<dbReference type="InterPro" id="IPR057533">
    <property type="entry name" value="PSI_Plexin-B"/>
</dbReference>
<dbReference type="EMBL" id="JBHFQA010000015">
    <property type="protein sequence ID" value="KAL2086191.1"/>
    <property type="molecule type" value="Genomic_DNA"/>
</dbReference>
<feature type="domain" description="Sema" evidence="13">
    <location>
        <begin position="1"/>
        <end position="497"/>
    </location>
</feature>
<dbReference type="InterPro" id="IPR013783">
    <property type="entry name" value="Ig-like_fold"/>
</dbReference>
<keyword evidence="11" id="KW-0325">Glycoprotein</keyword>
<evidence type="ECO:0000256" key="3">
    <source>
        <dbReference type="ARBA" id="ARBA00022475"/>
    </source>
</evidence>
<dbReference type="SUPFAM" id="SSF81296">
    <property type="entry name" value="E set domains"/>
    <property type="match status" value="2"/>
</dbReference>
<dbReference type="InterPro" id="IPR015943">
    <property type="entry name" value="WD40/YVTN_repeat-like_dom_sf"/>
</dbReference>
<dbReference type="PROSITE" id="PS51004">
    <property type="entry name" value="SEMA"/>
    <property type="match status" value="1"/>
</dbReference>
<dbReference type="Proteomes" id="UP001591681">
    <property type="component" value="Unassembled WGS sequence"/>
</dbReference>
<comment type="similarity">
    <text evidence="2">Belongs to the plexin family.</text>
</comment>
<dbReference type="InterPro" id="IPR036352">
    <property type="entry name" value="Semap_dom_sf"/>
</dbReference>
<evidence type="ECO:0000256" key="7">
    <source>
        <dbReference type="ARBA" id="ARBA00022989"/>
    </source>
</evidence>
<evidence type="ECO:0000256" key="10">
    <source>
        <dbReference type="ARBA" id="ARBA00023170"/>
    </source>
</evidence>
<dbReference type="Gene3D" id="2.130.10.10">
    <property type="entry name" value="YVTN repeat-like/Quinoprotein amine dehydrogenase"/>
    <property type="match status" value="1"/>
</dbReference>
<proteinExistence type="inferred from homology"/>
<dbReference type="InterPro" id="IPR041019">
    <property type="entry name" value="TIG1_plexin"/>
</dbReference>
<evidence type="ECO:0000256" key="2">
    <source>
        <dbReference type="ARBA" id="ARBA00010297"/>
    </source>
</evidence>
<evidence type="ECO:0000256" key="1">
    <source>
        <dbReference type="ARBA" id="ARBA00004251"/>
    </source>
</evidence>
<name>A0ABD1JHH4_9TELE</name>
<dbReference type="InterPro" id="IPR014756">
    <property type="entry name" value="Ig_E-set"/>
</dbReference>
<keyword evidence="10" id="KW-0675">Receptor</keyword>
<evidence type="ECO:0000313" key="14">
    <source>
        <dbReference type="EMBL" id="KAL2086191.1"/>
    </source>
</evidence>
<evidence type="ECO:0000256" key="5">
    <source>
        <dbReference type="ARBA" id="ARBA00022729"/>
    </source>
</evidence>
<keyword evidence="7" id="KW-1133">Transmembrane helix</keyword>